<dbReference type="PANTHER" id="PTHR43434:SF24">
    <property type="entry name" value="HYDROLASE-RELATED"/>
    <property type="match status" value="1"/>
</dbReference>
<reference evidence="1 2" key="1">
    <citation type="journal article" date="2016" name="Front. Microbiol.">
        <title>Single-Cell (Meta-)Genomics of a Dimorphic Candidatus Thiomargarita nelsonii Reveals Genomic Plasticity.</title>
        <authorList>
            <person name="Flood B.E."/>
            <person name="Fliss P."/>
            <person name="Jones D.S."/>
            <person name="Dick G.J."/>
            <person name="Jain S."/>
            <person name="Kaster A.K."/>
            <person name="Winkel M."/>
            <person name="Mussmann M."/>
            <person name="Bailey J."/>
        </authorList>
    </citation>
    <scope>NUCLEOTIDE SEQUENCE [LARGE SCALE GENOMIC DNA]</scope>
    <source>
        <strain evidence="1">Hydrate Ridge</strain>
    </source>
</reference>
<dbReference type="InterPro" id="IPR023198">
    <property type="entry name" value="PGP-like_dom2"/>
</dbReference>
<evidence type="ECO:0000313" key="2">
    <source>
        <dbReference type="Proteomes" id="UP000030428"/>
    </source>
</evidence>
<evidence type="ECO:0000313" key="1">
    <source>
        <dbReference type="EMBL" id="KHD09424.1"/>
    </source>
</evidence>
<keyword evidence="1" id="KW-0378">Hydrolase</keyword>
<name>A0A0A6RSX5_9GAMM</name>
<dbReference type="SFLD" id="SFLDG01135">
    <property type="entry name" value="C1.5.6:_HAD__Beta-PGM__Phospha"/>
    <property type="match status" value="1"/>
</dbReference>
<dbReference type="NCBIfam" id="TIGR01509">
    <property type="entry name" value="HAD-SF-IA-v3"/>
    <property type="match status" value="1"/>
</dbReference>
<protein>
    <submittedName>
        <fullName evidence="1">HAD family hydrolase</fullName>
    </submittedName>
</protein>
<dbReference type="FunFam" id="3.40.50.1000:FF:000022">
    <property type="entry name" value="Phosphoglycolate phosphatase"/>
    <property type="match status" value="1"/>
</dbReference>
<organism evidence="1 2">
    <name type="scientific">Candidatus Thiomargarita nelsonii</name>
    <dbReference type="NCBI Taxonomy" id="1003181"/>
    <lineage>
        <taxon>Bacteria</taxon>
        <taxon>Pseudomonadati</taxon>
        <taxon>Pseudomonadota</taxon>
        <taxon>Gammaproteobacteria</taxon>
        <taxon>Thiotrichales</taxon>
        <taxon>Thiotrichaceae</taxon>
        <taxon>Thiomargarita</taxon>
    </lineage>
</organism>
<dbReference type="SFLD" id="SFLDG01129">
    <property type="entry name" value="C1.5:_HAD__Beta-PGM__Phosphata"/>
    <property type="match status" value="1"/>
</dbReference>
<dbReference type="GO" id="GO:0006281">
    <property type="term" value="P:DNA repair"/>
    <property type="evidence" value="ECO:0007669"/>
    <property type="project" value="TreeGrafter"/>
</dbReference>
<dbReference type="NCBIfam" id="TIGR01662">
    <property type="entry name" value="HAD-SF-IIIA"/>
    <property type="match status" value="1"/>
</dbReference>
<gene>
    <name evidence="1" type="ORF">PN36_01585</name>
</gene>
<dbReference type="InterPro" id="IPR023214">
    <property type="entry name" value="HAD_sf"/>
</dbReference>
<dbReference type="PANTHER" id="PTHR43434">
    <property type="entry name" value="PHOSPHOGLYCOLATE PHOSPHATASE"/>
    <property type="match status" value="1"/>
</dbReference>
<dbReference type="InterPro" id="IPR006439">
    <property type="entry name" value="HAD-SF_hydro_IA"/>
</dbReference>
<dbReference type="SUPFAM" id="SSF56784">
    <property type="entry name" value="HAD-like"/>
    <property type="match status" value="1"/>
</dbReference>
<dbReference type="AlphaFoldDB" id="A0A0A6RSX5"/>
<proteinExistence type="predicted"/>
<dbReference type="Gene3D" id="1.10.150.240">
    <property type="entry name" value="Putative phosphatase, domain 2"/>
    <property type="match status" value="1"/>
</dbReference>
<dbReference type="Gene3D" id="3.40.50.1000">
    <property type="entry name" value="HAD superfamily/HAD-like"/>
    <property type="match status" value="1"/>
</dbReference>
<dbReference type="GO" id="GO:0005829">
    <property type="term" value="C:cytosol"/>
    <property type="evidence" value="ECO:0007669"/>
    <property type="project" value="TreeGrafter"/>
</dbReference>
<dbReference type="EMBL" id="JSZA02000004">
    <property type="protein sequence ID" value="KHD09424.1"/>
    <property type="molecule type" value="Genomic_DNA"/>
</dbReference>
<keyword evidence="2" id="KW-1185">Reference proteome</keyword>
<dbReference type="InterPro" id="IPR041492">
    <property type="entry name" value="HAD_2"/>
</dbReference>
<accession>A0A0A6RSX5</accession>
<dbReference type="Pfam" id="PF13419">
    <property type="entry name" value="HAD_2"/>
    <property type="match status" value="1"/>
</dbReference>
<comment type="caution">
    <text evidence="1">The sequence shown here is derived from an EMBL/GenBank/DDBJ whole genome shotgun (WGS) entry which is preliminary data.</text>
</comment>
<dbReference type="InterPro" id="IPR050155">
    <property type="entry name" value="HAD-like_hydrolase_sf"/>
</dbReference>
<dbReference type="Proteomes" id="UP000030428">
    <property type="component" value="Unassembled WGS sequence"/>
</dbReference>
<sequence length="218" mass="23845">MSEKNFKLLIFDWDGTLMDSAPRIVASFQAAISDLNMEKRSPAQIRHIIGLGLNEAIATLFPDVSTQQCLQLASRYRHLFLGNQTLATPLFPGVAETLQSLETAGYWLAVATGKSRKGLSRALAESQLTTLFHSTRCADETCSKPNPQMLQEIMDELGIAPNQTLMIGDTQYDLQMAHNAGVGSVAVTYGVHDKDLLFACHPLICIDSLPALSAWLHS</sequence>
<dbReference type="NCBIfam" id="TIGR01549">
    <property type="entry name" value="HAD-SF-IA-v1"/>
    <property type="match status" value="1"/>
</dbReference>
<dbReference type="InterPro" id="IPR036412">
    <property type="entry name" value="HAD-like_sf"/>
</dbReference>
<dbReference type="InterPro" id="IPR006549">
    <property type="entry name" value="HAD-SF_hydro_IIIA"/>
</dbReference>
<dbReference type="GO" id="GO:0008967">
    <property type="term" value="F:phosphoglycolate phosphatase activity"/>
    <property type="evidence" value="ECO:0007669"/>
    <property type="project" value="TreeGrafter"/>
</dbReference>
<dbReference type="SFLD" id="SFLDS00003">
    <property type="entry name" value="Haloacid_Dehalogenase"/>
    <property type="match status" value="1"/>
</dbReference>